<dbReference type="InterPro" id="IPR005615">
    <property type="entry name" value="Glutathione_synthase"/>
</dbReference>
<evidence type="ECO:0000256" key="7">
    <source>
        <dbReference type="ARBA" id="ARBA00022723"/>
    </source>
</evidence>
<keyword evidence="9 12" id="KW-0067">ATP-binding</keyword>
<evidence type="ECO:0000256" key="4">
    <source>
        <dbReference type="ARBA" id="ARBA00012214"/>
    </source>
</evidence>
<dbReference type="Proteomes" id="UP000054248">
    <property type="component" value="Unassembled WGS sequence"/>
</dbReference>
<dbReference type="GO" id="GO:0043295">
    <property type="term" value="F:glutathione binding"/>
    <property type="evidence" value="ECO:0007669"/>
    <property type="project" value="TreeGrafter"/>
</dbReference>
<feature type="domain" description="Glutathione synthase substrate-binding" evidence="14">
    <location>
        <begin position="221"/>
        <end position="326"/>
    </location>
</feature>
<feature type="binding site" evidence="13">
    <location>
        <position position="157"/>
    </location>
    <ligand>
        <name>Mg(2+)</name>
        <dbReference type="ChEBI" id="CHEBI:18420"/>
    </ligand>
</feature>
<feature type="binding site" evidence="12">
    <location>
        <position position="329"/>
    </location>
    <ligand>
        <name>ATP</name>
        <dbReference type="ChEBI" id="CHEBI:30616"/>
    </ligand>
</feature>
<evidence type="ECO:0000256" key="5">
    <source>
        <dbReference type="ARBA" id="ARBA00022598"/>
    </source>
</evidence>
<dbReference type="SUPFAM" id="SSF52440">
    <property type="entry name" value="PreATP-grasp domain"/>
    <property type="match status" value="1"/>
</dbReference>
<dbReference type="GO" id="GO:0046872">
    <property type="term" value="F:metal ion binding"/>
    <property type="evidence" value="ECO:0007669"/>
    <property type="project" value="UniProtKB-KW"/>
</dbReference>
<reference evidence="16" key="2">
    <citation type="submission" date="2015-01" db="EMBL/GenBank/DDBJ databases">
        <title>Evolutionary Origins and Diversification of the Mycorrhizal Mutualists.</title>
        <authorList>
            <consortium name="DOE Joint Genome Institute"/>
            <consortium name="Mycorrhizal Genomics Consortium"/>
            <person name="Kohler A."/>
            <person name="Kuo A."/>
            <person name="Nagy L.G."/>
            <person name="Floudas D."/>
            <person name="Copeland A."/>
            <person name="Barry K.W."/>
            <person name="Cichocki N."/>
            <person name="Veneault-Fourrey C."/>
            <person name="LaButti K."/>
            <person name="Lindquist E.A."/>
            <person name="Lipzen A."/>
            <person name="Lundell T."/>
            <person name="Morin E."/>
            <person name="Murat C."/>
            <person name="Riley R."/>
            <person name="Ohm R."/>
            <person name="Sun H."/>
            <person name="Tunlid A."/>
            <person name="Henrissat B."/>
            <person name="Grigoriev I.V."/>
            <person name="Hibbett D.S."/>
            <person name="Martin F."/>
        </authorList>
    </citation>
    <scope>NUCLEOTIDE SEQUENCE [LARGE SCALE GENOMIC DNA]</scope>
    <source>
        <strain evidence="16">MUT 4182</strain>
    </source>
</reference>
<evidence type="ECO:0000256" key="6">
    <source>
        <dbReference type="ARBA" id="ARBA00022684"/>
    </source>
</evidence>
<sequence length="347" mass="38417">MLSTLQCWPPELSEEQRAQLIDLATTYSLANGLAYLPNPAPSGPPTSAIHAPFTLIPTPYPRDLFTKAQKLQRIYNVLYSRVTLDTPFLDRVLGAEGGVGRVDEFVGTLWKGWKAIRDNNGGKELQPLHLGLFRSDYLIHQPSPESSDLSIKQVEFNTISSSFGALSEKTAALHRYLFAITGYYGAASCLTAENFPSNQTASGLAGGMVVAHQAYGSASASILFVVQPRERNVFDQRQLEYELVEKHGIHIVRQTFDELRNNMSVSSDGLLTIKVLGRPQPVEISVVYYRAGYAPTDYPTPQQYHVRFEIERSRAIKCPSIPMQLAGAKKVQQVLADPGVLESFLQD</sequence>
<dbReference type="SUPFAM" id="SSF56059">
    <property type="entry name" value="Glutathione synthetase ATP-binding domain-like"/>
    <property type="match status" value="1"/>
</dbReference>
<dbReference type="FunFam" id="3.40.50.1760:FF:000001">
    <property type="entry name" value="Glutathione synthetase"/>
    <property type="match status" value="1"/>
</dbReference>
<dbReference type="Gene3D" id="3.40.50.1760">
    <property type="entry name" value="Glutathione synthase, substrate-binding domain superfamily, eukaryotic"/>
    <property type="match status" value="1"/>
</dbReference>
<dbReference type="HOGENOM" id="CLU_025152_2_0_1"/>
<evidence type="ECO:0000256" key="8">
    <source>
        <dbReference type="ARBA" id="ARBA00022741"/>
    </source>
</evidence>
<evidence type="ECO:0000256" key="9">
    <source>
        <dbReference type="ARBA" id="ARBA00022840"/>
    </source>
</evidence>
<dbReference type="GO" id="GO:0004363">
    <property type="term" value="F:glutathione synthase activity"/>
    <property type="evidence" value="ECO:0007669"/>
    <property type="project" value="UniProtKB-EC"/>
</dbReference>
<dbReference type="UniPathway" id="UPA00142">
    <property type="reaction ID" value="UER00210"/>
</dbReference>
<proteinExistence type="inferred from homology"/>
<keyword evidence="8 12" id="KW-0547">Nucleotide-binding</keyword>
<dbReference type="OrthoDB" id="2020073at2759"/>
<evidence type="ECO:0000256" key="3">
    <source>
        <dbReference type="ARBA" id="ARBA00011738"/>
    </source>
</evidence>
<evidence type="ECO:0000256" key="13">
    <source>
        <dbReference type="PIRSR" id="PIRSR001558-2"/>
    </source>
</evidence>
<dbReference type="PIRSF" id="PIRSF001558">
    <property type="entry name" value="GSHase"/>
    <property type="match status" value="1"/>
</dbReference>
<dbReference type="EMBL" id="KN822984">
    <property type="protein sequence ID" value="KIO29319.1"/>
    <property type="molecule type" value="Genomic_DNA"/>
</dbReference>
<evidence type="ECO:0000256" key="11">
    <source>
        <dbReference type="ARBA" id="ARBA00030403"/>
    </source>
</evidence>
<comment type="similarity">
    <text evidence="2">Belongs to the eukaryotic GSH synthase family.</text>
</comment>
<accession>A0A0C3QPM4</accession>
<organism evidence="15 16">
    <name type="scientific">Tulasnella calospora MUT 4182</name>
    <dbReference type="NCBI Taxonomy" id="1051891"/>
    <lineage>
        <taxon>Eukaryota</taxon>
        <taxon>Fungi</taxon>
        <taxon>Dikarya</taxon>
        <taxon>Basidiomycota</taxon>
        <taxon>Agaricomycotina</taxon>
        <taxon>Agaricomycetes</taxon>
        <taxon>Cantharellales</taxon>
        <taxon>Tulasnellaceae</taxon>
        <taxon>Tulasnella</taxon>
    </lineage>
</organism>
<protein>
    <recommendedName>
        <fullName evidence="4">glutathione synthase</fullName>
        <ecNumber evidence="4">6.3.2.3</ecNumber>
    </recommendedName>
    <alternativeName>
        <fullName evidence="11">Glutathione synthase</fullName>
    </alternativeName>
</protein>
<keyword evidence="7 13" id="KW-0479">Metal-binding</keyword>
<feature type="binding site" evidence="12">
    <location>
        <position position="134"/>
    </location>
    <ligand>
        <name>substrate</name>
    </ligand>
</feature>
<gene>
    <name evidence="15" type="ORF">M407DRAFT_70619</name>
</gene>
<keyword evidence="16" id="KW-1185">Reference proteome</keyword>
<dbReference type="InterPro" id="IPR014042">
    <property type="entry name" value="Glutathione_synthase_a-hlx"/>
</dbReference>
<dbReference type="AlphaFoldDB" id="A0A0C3QPM4"/>
<evidence type="ECO:0000256" key="1">
    <source>
        <dbReference type="ARBA" id="ARBA00004965"/>
    </source>
</evidence>
<dbReference type="Pfam" id="PF03199">
    <property type="entry name" value="GSH_synthase"/>
    <property type="match status" value="1"/>
</dbReference>
<dbReference type="InterPro" id="IPR004887">
    <property type="entry name" value="GSH_synth_subst-bd"/>
</dbReference>
<feature type="non-terminal residue" evidence="15">
    <location>
        <position position="347"/>
    </location>
</feature>
<feature type="binding site" evidence="13">
    <location>
        <position position="155"/>
    </location>
    <ligand>
        <name>Mg(2+)</name>
        <dbReference type="ChEBI" id="CHEBI:18420"/>
    </ligand>
</feature>
<dbReference type="GO" id="GO:0005829">
    <property type="term" value="C:cytosol"/>
    <property type="evidence" value="ECO:0007669"/>
    <property type="project" value="TreeGrafter"/>
</dbReference>
<evidence type="ECO:0000256" key="12">
    <source>
        <dbReference type="PIRSR" id="PIRSR001558-1"/>
    </source>
</evidence>
<feature type="binding site" evidence="12">
    <location>
        <position position="236"/>
    </location>
    <ligand>
        <name>substrate</name>
    </ligand>
</feature>
<dbReference type="Gene3D" id="1.10.1080.10">
    <property type="entry name" value="Glutathione Synthetase, Chain A, domain 3"/>
    <property type="match status" value="1"/>
</dbReference>
<reference evidence="15 16" key="1">
    <citation type="submission" date="2014-04" db="EMBL/GenBank/DDBJ databases">
        <authorList>
            <consortium name="DOE Joint Genome Institute"/>
            <person name="Kuo A."/>
            <person name="Girlanda M."/>
            <person name="Perotto S."/>
            <person name="Kohler A."/>
            <person name="Nagy L.G."/>
            <person name="Floudas D."/>
            <person name="Copeland A."/>
            <person name="Barry K.W."/>
            <person name="Cichocki N."/>
            <person name="Veneault-Fourrey C."/>
            <person name="LaButti K."/>
            <person name="Lindquist E.A."/>
            <person name="Lipzen A."/>
            <person name="Lundell T."/>
            <person name="Morin E."/>
            <person name="Murat C."/>
            <person name="Sun H."/>
            <person name="Tunlid A."/>
            <person name="Henrissat B."/>
            <person name="Grigoriev I.V."/>
            <person name="Hibbett D.S."/>
            <person name="Martin F."/>
            <person name="Nordberg H.P."/>
            <person name="Cantor M.N."/>
            <person name="Hua S.X."/>
        </authorList>
    </citation>
    <scope>NUCLEOTIDE SEQUENCE [LARGE SCALE GENOMIC DNA]</scope>
    <source>
        <strain evidence="15 16">MUT 4182</strain>
    </source>
</reference>
<evidence type="ECO:0000313" key="16">
    <source>
        <dbReference type="Proteomes" id="UP000054248"/>
    </source>
</evidence>
<dbReference type="GO" id="GO:0005524">
    <property type="term" value="F:ATP binding"/>
    <property type="evidence" value="ECO:0007669"/>
    <property type="project" value="UniProtKB-KW"/>
</dbReference>
<evidence type="ECO:0000313" key="15">
    <source>
        <dbReference type="EMBL" id="KIO29319.1"/>
    </source>
</evidence>
<evidence type="ECO:0000256" key="10">
    <source>
        <dbReference type="ARBA" id="ARBA00022842"/>
    </source>
</evidence>
<evidence type="ECO:0000259" key="14">
    <source>
        <dbReference type="Pfam" id="PF03199"/>
    </source>
</evidence>
<feature type="binding site" evidence="12">
    <location>
        <position position="155"/>
    </location>
    <ligand>
        <name>ATP</name>
        <dbReference type="ChEBI" id="CHEBI:30616"/>
    </ligand>
</feature>
<dbReference type="InterPro" id="IPR037013">
    <property type="entry name" value="GSH-S_sub-bd_sf"/>
</dbReference>
<dbReference type="InterPro" id="IPR016185">
    <property type="entry name" value="PreATP-grasp_dom_sf"/>
</dbReference>
<comment type="subunit">
    <text evidence="3">Homodimer.</text>
</comment>
<comment type="cofactor">
    <cofactor evidence="13">
        <name>Mg(2+)</name>
        <dbReference type="ChEBI" id="CHEBI:18420"/>
    </cofactor>
    <text evidence="13">Binds 1 Mg(2+) ion per subunit.</text>
</comment>
<keyword evidence="5" id="KW-0436">Ligase</keyword>
<dbReference type="PANTHER" id="PTHR11130">
    <property type="entry name" value="GLUTATHIONE SYNTHETASE"/>
    <property type="match status" value="1"/>
</dbReference>
<keyword evidence="10 13" id="KW-0460">Magnesium</keyword>
<dbReference type="EC" id="6.3.2.3" evidence="4"/>
<name>A0A0C3QPM4_9AGAM</name>
<dbReference type="PANTHER" id="PTHR11130:SF0">
    <property type="entry name" value="GLUTATHIONE SYNTHETASE"/>
    <property type="match status" value="1"/>
</dbReference>
<keyword evidence="6" id="KW-0317">Glutathione biosynthesis</keyword>
<dbReference type="STRING" id="1051891.A0A0C3QPM4"/>
<comment type="pathway">
    <text evidence="1">Sulfur metabolism; glutathione biosynthesis; glutathione from L-cysteine and L-glutamate: step 2/2.</text>
</comment>
<dbReference type="Pfam" id="PF03917">
    <property type="entry name" value="GSH_synth_ATP"/>
    <property type="match status" value="1"/>
</dbReference>
<evidence type="ECO:0000256" key="2">
    <source>
        <dbReference type="ARBA" id="ARBA00010385"/>
    </source>
</evidence>